<keyword evidence="2" id="KW-1185">Reference proteome</keyword>
<gene>
    <name evidence="1" type="ORF">J3R73_002413</name>
</gene>
<accession>A0ABU0FDD8</accession>
<dbReference type="EMBL" id="JAUSVK010000001">
    <property type="protein sequence ID" value="MDQ0392621.1"/>
    <property type="molecule type" value="Genomic_DNA"/>
</dbReference>
<sequence length="193" mass="21282">MRQPLQNRVTPFGDIVASPARGTLMGNRGGRLHDERQRLGARRWTSRRWICCEIAVAGVRRTVMGPDSYTELFFLDEVTALAAGHRPCFECRRADARAFAAAFPGGAAGADAMDRTLHAERLARHEAGAVADLPDGAVWADGEAAFARRDGRVLRWSFEGWLPAPGRDDRPARLLTPPSIVVALRNGYAPRWH</sequence>
<name>A0ABU0FDD8_9HYPH</name>
<evidence type="ECO:0000313" key="1">
    <source>
        <dbReference type="EMBL" id="MDQ0392621.1"/>
    </source>
</evidence>
<protein>
    <submittedName>
        <fullName evidence="1">Uncharacterized protein</fullName>
    </submittedName>
</protein>
<dbReference type="RefSeq" id="WP_307426779.1">
    <property type="nucleotide sequence ID" value="NZ_JAUSVK010000001.1"/>
</dbReference>
<proteinExistence type="predicted"/>
<organism evidence="1 2">
    <name type="scientific">Labrys monachus</name>
    <dbReference type="NCBI Taxonomy" id="217067"/>
    <lineage>
        <taxon>Bacteria</taxon>
        <taxon>Pseudomonadati</taxon>
        <taxon>Pseudomonadota</taxon>
        <taxon>Alphaproteobacteria</taxon>
        <taxon>Hyphomicrobiales</taxon>
        <taxon>Xanthobacteraceae</taxon>
        <taxon>Labrys</taxon>
    </lineage>
</organism>
<evidence type="ECO:0000313" key="2">
    <source>
        <dbReference type="Proteomes" id="UP001237448"/>
    </source>
</evidence>
<reference evidence="1 2" key="1">
    <citation type="submission" date="2023-07" db="EMBL/GenBank/DDBJ databases">
        <title>Genomic Encyclopedia of Type Strains, Phase IV (KMG-IV): sequencing the most valuable type-strain genomes for metagenomic binning, comparative biology and taxonomic classification.</title>
        <authorList>
            <person name="Goeker M."/>
        </authorList>
    </citation>
    <scope>NUCLEOTIDE SEQUENCE [LARGE SCALE GENOMIC DNA]</scope>
    <source>
        <strain evidence="1 2">DSM 5896</strain>
    </source>
</reference>
<comment type="caution">
    <text evidence="1">The sequence shown here is derived from an EMBL/GenBank/DDBJ whole genome shotgun (WGS) entry which is preliminary data.</text>
</comment>
<dbReference type="Proteomes" id="UP001237448">
    <property type="component" value="Unassembled WGS sequence"/>
</dbReference>